<dbReference type="KEGG" id="thu:AC731_017770"/>
<name>A0A127K9N1_9RHOO</name>
<dbReference type="AlphaFoldDB" id="A0A127K9N1"/>
<keyword evidence="3" id="KW-1185">Reference proteome</keyword>
<reference evidence="3" key="1">
    <citation type="submission" date="2016-03" db="EMBL/GenBank/DDBJ databases">
        <authorList>
            <person name="Ma C."/>
            <person name="Zhou S."/>
            <person name="Yang G."/>
        </authorList>
    </citation>
    <scope>NUCLEOTIDE SEQUENCE [LARGE SCALE GENOMIC DNA]</scope>
    <source>
        <strain evidence="3">SgZ-1</strain>
    </source>
</reference>
<evidence type="ECO:0000313" key="3">
    <source>
        <dbReference type="Proteomes" id="UP000036902"/>
    </source>
</evidence>
<dbReference type="InterPro" id="IPR022061">
    <property type="entry name" value="DUF3617"/>
</dbReference>
<feature type="chain" id="PRO_5007798060" description="DUF3617 domain-containing protein" evidence="1">
    <location>
        <begin position="19"/>
        <end position="173"/>
    </location>
</feature>
<gene>
    <name evidence="2" type="ORF">AC731_017770</name>
</gene>
<organism evidence="2 3">
    <name type="scientific">Thauera humireducens</name>
    <dbReference type="NCBI Taxonomy" id="1134435"/>
    <lineage>
        <taxon>Bacteria</taxon>
        <taxon>Pseudomonadati</taxon>
        <taxon>Pseudomonadota</taxon>
        <taxon>Betaproteobacteria</taxon>
        <taxon>Rhodocyclales</taxon>
        <taxon>Zoogloeaceae</taxon>
        <taxon>Thauera</taxon>
    </lineage>
</organism>
<proteinExistence type="predicted"/>
<keyword evidence="1" id="KW-0732">Signal</keyword>
<evidence type="ECO:0008006" key="4">
    <source>
        <dbReference type="Google" id="ProtNLM"/>
    </source>
</evidence>
<dbReference type="Pfam" id="PF12276">
    <property type="entry name" value="DUF3617"/>
    <property type="match status" value="1"/>
</dbReference>
<protein>
    <recommendedName>
        <fullName evidence="4">DUF3617 domain-containing protein</fullName>
    </recommendedName>
</protein>
<feature type="signal peptide" evidence="1">
    <location>
        <begin position="1"/>
        <end position="18"/>
    </location>
</feature>
<evidence type="ECO:0000256" key="1">
    <source>
        <dbReference type="SAM" id="SignalP"/>
    </source>
</evidence>
<dbReference type="RefSeq" id="WP_048708176.1">
    <property type="nucleotide sequence ID" value="NZ_CP014646.1"/>
</dbReference>
<dbReference type="STRING" id="1134435.AC731_017770"/>
<sequence length="173" mass="18629">MWLGAMLGALMATPGVSAAEGIRPGLWEFRSTHLSVGGLPDLSSQMGMLQQQLQLLPPDVRAKVEAQMAQRGVRLGQDGTVRSCITPAQARSDTIYSGKVEGNCTLTDVRKSGNTVTGRLNCTDPQAAGDFRARVDSPERFATRVMLKSPRGDLDLETDARWVAARCDADLGR</sequence>
<dbReference type="Proteomes" id="UP000036902">
    <property type="component" value="Chromosome"/>
</dbReference>
<evidence type="ECO:0000313" key="2">
    <source>
        <dbReference type="EMBL" id="AMO38632.1"/>
    </source>
</evidence>
<accession>A0A127K9N1</accession>
<dbReference type="EMBL" id="CP014646">
    <property type="protein sequence ID" value="AMO38632.1"/>
    <property type="molecule type" value="Genomic_DNA"/>
</dbReference>